<dbReference type="RefSeq" id="WP_264532553.1">
    <property type="nucleotide sequence ID" value="NZ_CP092332.1"/>
</dbReference>
<name>A0ABY8N5B6_9FLAO</name>
<evidence type="ECO:0008006" key="5">
    <source>
        <dbReference type="Google" id="ProtNLM"/>
    </source>
</evidence>
<dbReference type="EMBL" id="CP092332">
    <property type="protein sequence ID" value="WGK94717.1"/>
    <property type="molecule type" value="Genomic_DNA"/>
</dbReference>
<protein>
    <recommendedName>
        <fullName evidence="5">Outer membrane protein beta-barrel domain-containing protein</fullName>
    </recommendedName>
</protein>
<evidence type="ECO:0000313" key="3">
    <source>
        <dbReference type="EMBL" id="WGK94732.1"/>
    </source>
</evidence>
<dbReference type="EMBL" id="CP092332">
    <property type="protein sequence ID" value="WGK94732.1"/>
    <property type="molecule type" value="Genomic_DNA"/>
</dbReference>
<reference evidence="3 4" key="1">
    <citation type="submission" date="2022-02" db="EMBL/GenBank/DDBJ databases">
        <authorList>
            <person name="Cha I.-T."/>
            <person name="Lee K.-E."/>
            <person name="Park S.-J."/>
        </authorList>
    </citation>
    <scope>NUCLEOTIDE SEQUENCE [LARGE SCALE GENOMIC DNA]</scope>
    <source>
        <strain evidence="3 4">K3R-10</strain>
    </source>
</reference>
<keyword evidence="4" id="KW-1185">Reference proteome</keyword>
<dbReference type="Proteomes" id="UP001232117">
    <property type="component" value="Chromosome"/>
</dbReference>
<keyword evidence="1" id="KW-0732">Signal</keyword>
<evidence type="ECO:0000313" key="4">
    <source>
        <dbReference type="Proteomes" id="UP001232117"/>
    </source>
</evidence>
<feature type="signal peptide" evidence="1">
    <location>
        <begin position="1"/>
        <end position="26"/>
    </location>
</feature>
<feature type="chain" id="PRO_5045034311" description="Outer membrane protein beta-barrel domain-containing protein" evidence="1">
    <location>
        <begin position="27"/>
        <end position="174"/>
    </location>
</feature>
<proteinExistence type="predicted"/>
<sequence length="174" mass="19492">MKKSPLLILLLFTILFTILFSLNATAQNEKETFPKITGFIAILHPLVTFSANETTTNFNDYYAVGMPIGLNLWKNEKIGFSFEIVPTIKSDNQISKVSNILIHPGLLVRLKKGYTFAGRLAFETSGRYGFTPVIAKVIKKHTDHNYYVSMPFPVRFGNNHDASISVGIQFGIAF</sequence>
<evidence type="ECO:0000256" key="1">
    <source>
        <dbReference type="SAM" id="SignalP"/>
    </source>
</evidence>
<organism evidence="3 4">
    <name type="scientific">Flavobacterium keumense</name>
    <dbReference type="NCBI Taxonomy" id="1306518"/>
    <lineage>
        <taxon>Bacteria</taxon>
        <taxon>Pseudomonadati</taxon>
        <taxon>Bacteroidota</taxon>
        <taxon>Flavobacteriia</taxon>
        <taxon>Flavobacteriales</taxon>
        <taxon>Flavobacteriaceae</taxon>
        <taxon>Flavobacterium</taxon>
    </lineage>
</organism>
<evidence type="ECO:0000313" key="2">
    <source>
        <dbReference type="EMBL" id="WGK94717.1"/>
    </source>
</evidence>
<gene>
    <name evidence="2" type="ORF">MG292_00370</name>
    <name evidence="3" type="ORF">MG292_00455</name>
</gene>
<accession>A0ABY8N5B6</accession>
<reference evidence="3 4" key="2">
    <citation type="submission" date="2023-06" db="EMBL/GenBank/DDBJ databases">
        <title>Complete Genome Sequence of Flavobacterium keumense K3R-10.</title>
        <authorList>
            <person name="Jeong H."/>
            <person name="Jhang S.Y."/>
            <person name="Kim J.N."/>
        </authorList>
    </citation>
    <scope>NUCLEOTIDE SEQUENCE [LARGE SCALE GENOMIC DNA]</scope>
    <source>
        <strain evidence="3 4">K3R-10</strain>
    </source>
</reference>